<protein>
    <submittedName>
        <fullName evidence="1">Uncharacterized protein</fullName>
    </submittedName>
</protein>
<dbReference type="EMBL" id="UINC01133860">
    <property type="protein sequence ID" value="SVD17041.1"/>
    <property type="molecule type" value="Genomic_DNA"/>
</dbReference>
<organism evidence="1">
    <name type="scientific">marine metagenome</name>
    <dbReference type="NCBI Taxonomy" id="408172"/>
    <lineage>
        <taxon>unclassified sequences</taxon>
        <taxon>metagenomes</taxon>
        <taxon>ecological metagenomes</taxon>
    </lineage>
</organism>
<reference evidence="1" key="1">
    <citation type="submission" date="2018-05" db="EMBL/GenBank/DDBJ databases">
        <authorList>
            <person name="Lanie J.A."/>
            <person name="Ng W.-L."/>
            <person name="Kazmierczak K.M."/>
            <person name="Andrzejewski T.M."/>
            <person name="Davidsen T.M."/>
            <person name="Wayne K.J."/>
            <person name="Tettelin H."/>
            <person name="Glass J.I."/>
            <person name="Rusch D."/>
            <person name="Podicherti R."/>
            <person name="Tsui H.-C.T."/>
            <person name="Winkler M.E."/>
        </authorList>
    </citation>
    <scope>NUCLEOTIDE SEQUENCE</scope>
</reference>
<evidence type="ECO:0000313" key="1">
    <source>
        <dbReference type="EMBL" id="SVD17041.1"/>
    </source>
</evidence>
<name>A0A382T6V4_9ZZZZ</name>
<dbReference type="AlphaFoldDB" id="A0A382T6V4"/>
<sequence length="33" mass="3997">MDQFEKLFGKYQSFKKLRGRIGIQKHKKVLKTD</sequence>
<gene>
    <name evidence="1" type="ORF">METZ01_LOCUS369895</name>
</gene>
<accession>A0A382T6V4</accession>
<proteinExistence type="predicted"/>